<organism evidence="11 12">
    <name type="scientific">Acrasis kona</name>
    <dbReference type="NCBI Taxonomy" id="1008807"/>
    <lineage>
        <taxon>Eukaryota</taxon>
        <taxon>Discoba</taxon>
        <taxon>Heterolobosea</taxon>
        <taxon>Tetramitia</taxon>
        <taxon>Eutetramitia</taxon>
        <taxon>Acrasidae</taxon>
        <taxon>Acrasis</taxon>
    </lineage>
</organism>
<evidence type="ECO:0000256" key="1">
    <source>
        <dbReference type="ARBA" id="ARBA00004123"/>
    </source>
</evidence>
<dbReference type="SMART" id="SM00350">
    <property type="entry name" value="MCM"/>
    <property type="match status" value="1"/>
</dbReference>
<evidence type="ECO:0000256" key="2">
    <source>
        <dbReference type="ARBA" id="ARBA00008010"/>
    </source>
</evidence>
<dbReference type="InterPro" id="IPR041562">
    <property type="entry name" value="MCM_lid"/>
</dbReference>
<comment type="similarity">
    <text evidence="2 8">Belongs to the MCM family.</text>
</comment>
<evidence type="ECO:0000259" key="10">
    <source>
        <dbReference type="PROSITE" id="PS50051"/>
    </source>
</evidence>
<gene>
    <name evidence="11" type="ORF">AKO1_011921</name>
</gene>
<dbReference type="InterPro" id="IPR001208">
    <property type="entry name" value="MCM_dom"/>
</dbReference>
<dbReference type="CDD" id="cd17759">
    <property type="entry name" value="MCM8"/>
    <property type="match status" value="1"/>
</dbReference>
<dbReference type="PRINTS" id="PR01657">
    <property type="entry name" value="MCMFAMILY"/>
</dbReference>
<dbReference type="InterPro" id="IPR027417">
    <property type="entry name" value="P-loop_NTPase"/>
</dbReference>
<comment type="subcellular location">
    <subcellularLocation>
        <location evidence="1">Nucleus</location>
    </subcellularLocation>
</comment>
<dbReference type="Gene3D" id="2.40.50.140">
    <property type="entry name" value="Nucleic acid-binding proteins"/>
    <property type="match status" value="1"/>
</dbReference>
<dbReference type="EMBL" id="JAOPGA020001155">
    <property type="protein sequence ID" value="KAL0485651.1"/>
    <property type="molecule type" value="Genomic_DNA"/>
</dbReference>
<protein>
    <recommendedName>
        <fullName evidence="7">Minichromosome maintenance 8</fullName>
    </recommendedName>
</protein>
<feature type="region of interest" description="Disordered" evidence="9">
    <location>
        <begin position="360"/>
        <end position="380"/>
    </location>
</feature>
<dbReference type="Pfam" id="PF17855">
    <property type="entry name" value="MCM_lid"/>
    <property type="match status" value="1"/>
</dbReference>
<feature type="region of interest" description="Disordered" evidence="9">
    <location>
        <begin position="1"/>
        <end position="48"/>
    </location>
</feature>
<dbReference type="SUPFAM" id="SSF52540">
    <property type="entry name" value="P-loop containing nucleoside triphosphate hydrolases"/>
    <property type="match status" value="1"/>
</dbReference>
<keyword evidence="6" id="KW-0539">Nucleus</keyword>
<dbReference type="GO" id="GO:0003697">
    <property type="term" value="F:single-stranded DNA binding"/>
    <property type="evidence" value="ECO:0007669"/>
    <property type="project" value="TreeGrafter"/>
</dbReference>
<dbReference type="Pfam" id="PF17207">
    <property type="entry name" value="MCM_OB"/>
    <property type="match status" value="1"/>
</dbReference>
<feature type="compositionally biased region" description="Basic residues" evidence="9">
    <location>
        <begin position="1"/>
        <end position="10"/>
    </location>
</feature>
<dbReference type="CDD" id="cd22247">
    <property type="entry name" value="MCM8_WHD"/>
    <property type="match status" value="1"/>
</dbReference>
<dbReference type="Gene3D" id="2.20.28.10">
    <property type="match status" value="1"/>
</dbReference>
<keyword evidence="4 8" id="KW-0067">ATP-binding</keyword>
<sequence length="870" mass="97631">MSRGRGRGGPRRTIDDDDDNEGSFSSNPFVNRPRPSTNSYNNDDNDDEQNHDFPSYWNFYFPGESYFDTCTEEAKEFINNFELFFKEMSSDANDSTLNDTNIGENKKKLLQCTMGDAGEKLLHLDYNLIKNVVPNLSEELYSKPNGTISRIEVAAHKAFSTPQENDLIKHTVRIYNFDRIMALKNFKSPQIGKFVCVKGTVVRVSNIKQVATQMSFECQKCHAIMKRHFVENTFNPPIRCKNKNCKSKKFEPNRYNAVTADWQRIRIQEIIEKDVAPSRNGEFAGDDPYEAGRMPRTVDCEISKDLVESCVPGDQVTVCGVIKVISTDQNAEGGGFRGGNSRGKSNCMYLLYLEGNSVSNSKNNSDKMSKKNNSSSSAMGDPTEFSLNDLFLVKEIAAQDNLFHLIVNSVCPAIYGHEVVKAGLALSLFGGVQRYTNTKHKLPVRGDPHLLIVGDPGLGKSQLLTAVSHVAPRGVYVCGNTTTTSGLTVTVVKDQGSGDFSLEAGALVLADQGCCCIDEFDKMRSEHQALLEAMEQQSISIAKAGIVCNLPARCSVMAAANPVGGHYNRAKTVSENLKISPALLSRFDLIFILLDSPDELRDELLSNHVMSLHVKTQNKTQRKDPSFTQMPQTQLMSSVDKKKSLKERLVKEKSFEHLPAMFLRKYIAYARKYCHPKLSDEAKDVLQRFYMSLREKHQSSDSTPITTRQLESLVRLAQGRAKLELREVVTIQDAFDVVEIMQESMYDILTDEFGQVDFRRNAGSTKGRDVNRFIDDLTRRGNHEGRSTFSKAELFHIYKNELHMDGTHFEKFIEKLNFDGYFIKTSPNGYKLTTCVEATTPSRGRASGGSMRSLPENHHSSVPPGTFYDY</sequence>
<dbReference type="SUPFAM" id="SSF50249">
    <property type="entry name" value="Nucleic acid-binding proteins"/>
    <property type="match status" value="1"/>
</dbReference>
<dbReference type="Pfam" id="PF00493">
    <property type="entry name" value="MCM"/>
    <property type="match status" value="1"/>
</dbReference>
<feature type="compositionally biased region" description="Low complexity" evidence="9">
    <location>
        <begin position="842"/>
        <end position="853"/>
    </location>
</feature>
<evidence type="ECO:0000256" key="9">
    <source>
        <dbReference type="SAM" id="MobiDB-lite"/>
    </source>
</evidence>
<feature type="compositionally biased region" description="Polar residues" evidence="9">
    <location>
        <begin position="23"/>
        <end position="37"/>
    </location>
</feature>
<proteinExistence type="inferred from homology"/>
<dbReference type="InterPro" id="IPR012340">
    <property type="entry name" value="NA-bd_OB-fold"/>
</dbReference>
<accession>A0AAW2Z780</accession>
<reference evidence="11 12" key="1">
    <citation type="submission" date="2024-03" db="EMBL/GenBank/DDBJ databases">
        <title>The Acrasis kona genome and developmental transcriptomes reveal deep origins of eukaryotic multicellular pathways.</title>
        <authorList>
            <person name="Sheikh S."/>
            <person name="Fu C.-J."/>
            <person name="Brown M.W."/>
            <person name="Baldauf S.L."/>
        </authorList>
    </citation>
    <scope>NUCLEOTIDE SEQUENCE [LARGE SCALE GENOMIC DNA]</scope>
    <source>
        <strain evidence="11 12">ATCC MYA-3509</strain>
    </source>
</reference>
<dbReference type="Proteomes" id="UP001431209">
    <property type="component" value="Unassembled WGS sequence"/>
</dbReference>
<dbReference type="AlphaFoldDB" id="A0AAW2Z780"/>
<evidence type="ECO:0000256" key="3">
    <source>
        <dbReference type="ARBA" id="ARBA00022741"/>
    </source>
</evidence>
<name>A0AAW2Z780_9EUKA</name>
<dbReference type="SMART" id="SM00382">
    <property type="entry name" value="AAA"/>
    <property type="match status" value="1"/>
</dbReference>
<dbReference type="PROSITE" id="PS50051">
    <property type="entry name" value="MCM_2"/>
    <property type="match status" value="1"/>
</dbReference>
<evidence type="ECO:0000256" key="7">
    <source>
        <dbReference type="ARBA" id="ARBA00042306"/>
    </source>
</evidence>
<keyword evidence="12" id="KW-1185">Reference proteome</keyword>
<comment type="caution">
    <text evidence="11">The sequence shown here is derived from an EMBL/GenBank/DDBJ whole genome shotgun (WGS) entry which is preliminary data.</text>
</comment>
<dbReference type="InterPro" id="IPR033762">
    <property type="entry name" value="MCM_OB"/>
</dbReference>
<dbReference type="GO" id="GO:0005634">
    <property type="term" value="C:nucleus"/>
    <property type="evidence" value="ECO:0007669"/>
    <property type="project" value="UniProtKB-SubCell"/>
</dbReference>
<evidence type="ECO:0000256" key="5">
    <source>
        <dbReference type="ARBA" id="ARBA00023125"/>
    </source>
</evidence>
<keyword evidence="11" id="KW-0347">Helicase</keyword>
<dbReference type="GO" id="GO:0006310">
    <property type="term" value="P:DNA recombination"/>
    <property type="evidence" value="ECO:0007669"/>
    <property type="project" value="UniProtKB-ARBA"/>
</dbReference>
<feature type="domain" description="MCM C-terminal AAA(+) ATPase" evidence="10">
    <location>
        <begin position="402"/>
        <end position="609"/>
    </location>
</feature>
<evidence type="ECO:0000256" key="6">
    <source>
        <dbReference type="ARBA" id="ARBA00023242"/>
    </source>
</evidence>
<dbReference type="InterPro" id="IPR003593">
    <property type="entry name" value="AAA+_ATPase"/>
</dbReference>
<dbReference type="InterPro" id="IPR031327">
    <property type="entry name" value="MCM"/>
</dbReference>
<dbReference type="GO" id="GO:0042555">
    <property type="term" value="C:MCM complex"/>
    <property type="evidence" value="ECO:0007669"/>
    <property type="project" value="TreeGrafter"/>
</dbReference>
<dbReference type="Gene3D" id="3.40.50.300">
    <property type="entry name" value="P-loop containing nucleotide triphosphate hydrolases"/>
    <property type="match status" value="1"/>
</dbReference>
<keyword evidence="11" id="KW-0378">Hydrolase</keyword>
<dbReference type="PANTHER" id="PTHR11630">
    <property type="entry name" value="DNA REPLICATION LICENSING FACTOR MCM FAMILY MEMBER"/>
    <property type="match status" value="1"/>
</dbReference>
<feature type="region of interest" description="Disordered" evidence="9">
    <location>
        <begin position="841"/>
        <end position="870"/>
    </location>
</feature>
<dbReference type="Pfam" id="PF25051">
    <property type="entry name" value="WHD_MCM8"/>
    <property type="match status" value="1"/>
</dbReference>
<dbReference type="PANTHER" id="PTHR11630:SF47">
    <property type="entry name" value="DNA HELICASE MCM8"/>
    <property type="match status" value="1"/>
</dbReference>
<keyword evidence="3 8" id="KW-0547">Nucleotide-binding</keyword>
<evidence type="ECO:0000313" key="12">
    <source>
        <dbReference type="Proteomes" id="UP001431209"/>
    </source>
</evidence>
<dbReference type="GO" id="GO:0017116">
    <property type="term" value="F:single-stranded DNA helicase activity"/>
    <property type="evidence" value="ECO:0007669"/>
    <property type="project" value="TreeGrafter"/>
</dbReference>
<evidence type="ECO:0000313" key="11">
    <source>
        <dbReference type="EMBL" id="KAL0485651.1"/>
    </source>
</evidence>
<evidence type="ECO:0000256" key="4">
    <source>
        <dbReference type="ARBA" id="ARBA00022840"/>
    </source>
</evidence>
<evidence type="ECO:0000256" key="8">
    <source>
        <dbReference type="RuleBase" id="RU004070"/>
    </source>
</evidence>
<dbReference type="InterPro" id="IPR056875">
    <property type="entry name" value="MCM8/REC_WHD"/>
</dbReference>
<keyword evidence="5 8" id="KW-0238">DNA-binding</keyword>
<dbReference type="GO" id="GO:0005524">
    <property type="term" value="F:ATP binding"/>
    <property type="evidence" value="ECO:0007669"/>
    <property type="project" value="UniProtKB-KW"/>
</dbReference>